<sequence length="479" mass="53810">MPLPFVINDDTKIDNTKSISTNLYSSIMPIYYTEKQFDTTETAEPGEIITGGYEKTFSNGGFIKIPYNSPAATIKPNATYIDNVKVTNYKTKTLYITKPSHVIQDPMDSSKTIAYDAEMAIEMEPITNGGSNFLYLFFLLKLYRDDNKTPENDIDRIIVNSINPSKRYKRTQFNLQPLIDNNQKKIVYKSDDKTFIIFTKIINIKEINGFTFDNPAYYPRAETLDKAGAVLYSSDYKIITPHVTEGFKEGVTGETKIMTCTPINTGEPTEKDNSMVFTNTDYGTNSTSRAILLGIVVTIVIIFISIFGVPPVYFSLMNSNNLTPGERNIYNIVFIVSLTVLGLYIGFNGLKNNPVNQPLAGGIILIFVVLSVLGIRLHNEKLILIGCGDLASESMSVGFTAIMKKWNQIYKYVLGSWVLLIIFFIIIVYAFVRKRKFDTLLGKSDAYIRNLSKILLGVGITYGFIFISLIGFFVTPQQL</sequence>
<organism evidence="2">
    <name type="scientific">viral metagenome</name>
    <dbReference type="NCBI Taxonomy" id="1070528"/>
    <lineage>
        <taxon>unclassified sequences</taxon>
        <taxon>metagenomes</taxon>
        <taxon>organismal metagenomes</taxon>
    </lineage>
</organism>
<accession>A0A6C0D745</accession>
<evidence type="ECO:0000256" key="1">
    <source>
        <dbReference type="SAM" id="Phobius"/>
    </source>
</evidence>
<reference evidence="2" key="1">
    <citation type="journal article" date="2020" name="Nature">
        <title>Giant virus diversity and host interactions through global metagenomics.</title>
        <authorList>
            <person name="Schulz F."/>
            <person name="Roux S."/>
            <person name="Paez-Espino D."/>
            <person name="Jungbluth S."/>
            <person name="Walsh D.A."/>
            <person name="Denef V.J."/>
            <person name="McMahon K.D."/>
            <person name="Konstantinidis K.T."/>
            <person name="Eloe-Fadrosh E.A."/>
            <person name="Kyrpides N.C."/>
            <person name="Woyke T."/>
        </authorList>
    </citation>
    <scope>NUCLEOTIDE SEQUENCE</scope>
    <source>
        <strain evidence="2">GVMAG-M-3300023174-124</strain>
    </source>
</reference>
<dbReference type="EMBL" id="MN739539">
    <property type="protein sequence ID" value="QHT11954.1"/>
    <property type="molecule type" value="Genomic_DNA"/>
</dbReference>
<feature type="transmembrane region" description="Helical" evidence="1">
    <location>
        <begin position="359"/>
        <end position="375"/>
    </location>
</feature>
<keyword evidence="1" id="KW-0812">Transmembrane</keyword>
<dbReference type="AlphaFoldDB" id="A0A6C0D745"/>
<feature type="transmembrane region" description="Helical" evidence="1">
    <location>
        <begin position="328"/>
        <end position="347"/>
    </location>
</feature>
<keyword evidence="1" id="KW-1133">Transmembrane helix</keyword>
<keyword evidence="1" id="KW-0472">Membrane</keyword>
<feature type="transmembrane region" description="Helical" evidence="1">
    <location>
        <begin position="453"/>
        <end position="474"/>
    </location>
</feature>
<feature type="transmembrane region" description="Helical" evidence="1">
    <location>
        <begin position="290"/>
        <end position="316"/>
    </location>
</feature>
<feature type="transmembrane region" description="Helical" evidence="1">
    <location>
        <begin position="382"/>
        <end position="403"/>
    </location>
</feature>
<evidence type="ECO:0000313" key="2">
    <source>
        <dbReference type="EMBL" id="QHT11954.1"/>
    </source>
</evidence>
<proteinExistence type="predicted"/>
<feature type="transmembrane region" description="Helical" evidence="1">
    <location>
        <begin position="409"/>
        <end position="432"/>
    </location>
</feature>
<protein>
    <submittedName>
        <fullName evidence="2">Uncharacterized protein</fullName>
    </submittedName>
</protein>
<name>A0A6C0D745_9ZZZZ</name>